<evidence type="ECO:0000313" key="3">
    <source>
        <dbReference type="EMBL" id="MEC4176749.1"/>
    </source>
</evidence>
<dbReference type="Pfam" id="PF01656">
    <property type="entry name" value="CbiA"/>
    <property type="match status" value="1"/>
</dbReference>
<dbReference type="SUPFAM" id="SSF52540">
    <property type="entry name" value="P-loop containing nucleoside triphosphate hydrolases"/>
    <property type="match status" value="1"/>
</dbReference>
<dbReference type="Gene3D" id="3.40.50.300">
    <property type="entry name" value="P-loop containing nucleotide triphosphate hydrolases"/>
    <property type="match status" value="1"/>
</dbReference>
<sequence>MSKRREIALCIGAGPAADELVSRWGEEGRQIASRVHVMPSDERARAALAALDEVREVWVAAGEGLGAINLAAAVKADHPGRKVYLVDCEETGSVRSRMHAAALDGTRSLSELTAVVRAQMARGDAAAPGADSADGLPSGAEEPPSVPPLSATQETVPEAAAQALLAERSTEASTGLARAGFLLTVVSGSGGAGKSTVSTLAAHLAARRGLRTALLDADLQFGDLRDLAGSCLRVPLEEVAADGSALAAADDAPLTLIEAPRRLETAEVLGAALPAVVDELLARFDFVAVNTGAGWDEQRLALLERSVSTLFLVDQRTSSVRACRHALDLCLRCGVATSSFLLAVNRCTRHAPFTSIDVSSALHGAHVVELADGGREVEELLGAGMVEALVESRNPLCTSIDRLLDEILPGAGGMASCGGEPLSPGRRGLRGTPRRESGRRRGRREEKERRRSRKEARAASGVLS</sequence>
<dbReference type="Proteomes" id="UP001349994">
    <property type="component" value="Unassembled WGS sequence"/>
</dbReference>
<feature type="domain" description="CobQ/CobB/MinD/ParA nucleotide binding" evidence="2">
    <location>
        <begin position="183"/>
        <end position="222"/>
    </location>
</feature>
<comment type="caution">
    <text evidence="3">The sequence shown here is derived from an EMBL/GenBank/DDBJ whole genome shotgun (WGS) entry which is preliminary data.</text>
</comment>
<accession>A0ABU6IK19</accession>
<dbReference type="PANTHER" id="PTHR43384:SF13">
    <property type="entry name" value="SLR0110 PROTEIN"/>
    <property type="match status" value="1"/>
</dbReference>
<dbReference type="EMBL" id="JAYMFF010000020">
    <property type="protein sequence ID" value="MEC4176749.1"/>
    <property type="molecule type" value="Genomic_DNA"/>
</dbReference>
<feature type="region of interest" description="Disordered" evidence="1">
    <location>
        <begin position="415"/>
        <end position="464"/>
    </location>
</feature>
<dbReference type="RefSeq" id="WP_338211244.1">
    <property type="nucleotide sequence ID" value="NZ_JAYMFF010000020.1"/>
</dbReference>
<feature type="region of interest" description="Disordered" evidence="1">
    <location>
        <begin position="123"/>
        <end position="153"/>
    </location>
</feature>
<evidence type="ECO:0000259" key="2">
    <source>
        <dbReference type="Pfam" id="PF01656"/>
    </source>
</evidence>
<keyword evidence="4" id="KW-1185">Reference proteome</keyword>
<evidence type="ECO:0000313" key="4">
    <source>
        <dbReference type="Proteomes" id="UP001349994"/>
    </source>
</evidence>
<protein>
    <submittedName>
        <fullName evidence="3">P-loop NTPase</fullName>
    </submittedName>
</protein>
<name>A0ABU6IK19_9ACTN</name>
<proteinExistence type="predicted"/>
<dbReference type="InterPro" id="IPR027417">
    <property type="entry name" value="P-loop_NTPase"/>
</dbReference>
<reference evidence="3 4" key="1">
    <citation type="submission" date="2024-01" db="EMBL/GenBank/DDBJ databases">
        <title>novel species in genus Adlercreutzia.</title>
        <authorList>
            <person name="Liu X."/>
        </authorList>
    </citation>
    <scope>NUCLEOTIDE SEQUENCE [LARGE SCALE GENOMIC DNA]</scope>
    <source>
        <strain evidence="3 4">R7</strain>
    </source>
</reference>
<dbReference type="PANTHER" id="PTHR43384">
    <property type="entry name" value="SEPTUM SITE-DETERMINING PROTEIN MIND HOMOLOG, CHLOROPLASTIC-RELATED"/>
    <property type="match status" value="1"/>
</dbReference>
<gene>
    <name evidence="3" type="ORF">VIN30_09855</name>
</gene>
<evidence type="ECO:0000256" key="1">
    <source>
        <dbReference type="SAM" id="MobiDB-lite"/>
    </source>
</evidence>
<dbReference type="InterPro" id="IPR002586">
    <property type="entry name" value="CobQ/CobB/MinD/ParA_Nub-bd_dom"/>
</dbReference>
<organism evidence="3 4">
    <name type="scientific">Adlercreutzia wanghongyangiae</name>
    <dbReference type="NCBI Taxonomy" id="3111451"/>
    <lineage>
        <taxon>Bacteria</taxon>
        <taxon>Bacillati</taxon>
        <taxon>Actinomycetota</taxon>
        <taxon>Coriobacteriia</taxon>
        <taxon>Eggerthellales</taxon>
        <taxon>Eggerthellaceae</taxon>
        <taxon>Adlercreutzia</taxon>
    </lineage>
</organism>
<dbReference type="InterPro" id="IPR050625">
    <property type="entry name" value="ParA/MinD_ATPase"/>
</dbReference>
<feature type="compositionally biased region" description="Low complexity" evidence="1">
    <location>
        <begin position="123"/>
        <end position="135"/>
    </location>
</feature>